<accession>A0A6C0AI68</accession>
<sequence>MSTVNNYVMNNPTNRKIYVPGDEEITSAPVTYPKNPAETDQTHRQMNWLHHKPQDHAIFPIQSEAVKIEKKKP</sequence>
<name>A0A6C0AI68_9ZZZZ</name>
<reference evidence="1" key="1">
    <citation type="journal article" date="2020" name="Nature">
        <title>Giant virus diversity and host interactions through global metagenomics.</title>
        <authorList>
            <person name="Schulz F."/>
            <person name="Roux S."/>
            <person name="Paez-Espino D."/>
            <person name="Jungbluth S."/>
            <person name="Walsh D.A."/>
            <person name="Denef V.J."/>
            <person name="McMahon K.D."/>
            <person name="Konstantinidis K.T."/>
            <person name="Eloe-Fadrosh E.A."/>
            <person name="Kyrpides N.C."/>
            <person name="Woyke T."/>
        </authorList>
    </citation>
    <scope>NUCLEOTIDE SEQUENCE</scope>
    <source>
        <strain evidence="1">GVMAG-S-1035237-23</strain>
    </source>
</reference>
<protein>
    <submittedName>
        <fullName evidence="1">Uncharacterized protein</fullName>
    </submittedName>
</protein>
<dbReference type="EMBL" id="MN740645">
    <property type="protein sequence ID" value="QHS79507.1"/>
    <property type="molecule type" value="Genomic_DNA"/>
</dbReference>
<evidence type="ECO:0000313" key="1">
    <source>
        <dbReference type="EMBL" id="QHS79507.1"/>
    </source>
</evidence>
<proteinExistence type="predicted"/>
<organism evidence="1">
    <name type="scientific">viral metagenome</name>
    <dbReference type="NCBI Taxonomy" id="1070528"/>
    <lineage>
        <taxon>unclassified sequences</taxon>
        <taxon>metagenomes</taxon>
        <taxon>organismal metagenomes</taxon>
    </lineage>
</organism>
<dbReference type="AlphaFoldDB" id="A0A6C0AI68"/>